<keyword evidence="1" id="KW-0472">Membrane</keyword>
<reference evidence="2" key="1">
    <citation type="submission" date="2021-07" db="EMBL/GenBank/DDBJ databases">
        <title>Zhongshania sp. CAU 1632 isolated from seawater.</title>
        <authorList>
            <person name="Kim W."/>
        </authorList>
    </citation>
    <scope>NUCLEOTIDE SEQUENCE</scope>
    <source>
        <strain evidence="2">CAU 1632</strain>
    </source>
</reference>
<dbReference type="Pfam" id="PF03929">
    <property type="entry name" value="PepSY_TM"/>
    <property type="match status" value="1"/>
</dbReference>
<dbReference type="InterPro" id="IPR005625">
    <property type="entry name" value="PepSY-ass_TM"/>
</dbReference>
<protein>
    <submittedName>
        <fullName evidence="2">PepSY domain-containing protein</fullName>
    </submittedName>
</protein>
<gene>
    <name evidence="2" type="ORF">KXJ70_07065</name>
</gene>
<name>A0ABS6VS37_9GAMM</name>
<evidence type="ECO:0000313" key="3">
    <source>
        <dbReference type="Proteomes" id="UP001166291"/>
    </source>
</evidence>
<keyword evidence="1" id="KW-0812">Transmembrane</keyword>
<keyword evidence="1" id="KW-1133">Transmembrane helix</keyword>
<keyword evidence="3" id="KW-1185">Reference proteome</keyword>
<dbReference type="EMBL" id="JAHWDQ010000001">
    <property type="protein sequence ID" value="MBW2940526.1"/>
    <property type="molecule type" value="Genomic_DNA"/>
</dbReference>
<evidence type="ECO:0000256" key="1">
    <source>
        <dbReference type="SAM" id="Phobius"/>
    </source>
</evidence>
<comment type="caution">
    <text evidence="2">The sequence shown here is derived from an EMBL/GenBank/DDBJ whole genome shotgun (WGS) entry which is preliminary data.</text>
</comment>
<organism evidence="2 3">
    <name type="scientific">Zhongshania aquimaris</name>
    <dbReference type="NCBI Taxonomy" id="2857107"/>
    <lineage>
        <taxon>Bacteria</taxon>
        <taxon>Pseudomonadati</taxon>
        <taxon>Pseudomonadota</taxon>
        <taxon>Gammaproteobacteria</taxon>
        <taxon>Cellvibrionales</taxon>
        <taxon>Spongiibacteraceae</taxon>
        <taxon>Zhongshania</taxon>
    </lineage>
</organism>
<evidence type="ECO:0000313" key="2">
    <source>
        <dbReference type="EMBL" id="MBW2940526.1"/>
    </source>
</evidence>
<dbReference type="RefSeq" id="WP_219042716.1">
    <property type="nucleotide sequence ID" value="NZ_JAHWDQ010000001.1"/>
</dbReference>
<proteinExistence type="predicted"/>
<feature type="transmembrane region" description="Helical" evidence="1">
    <location>
        <begin position="214"/>
        <end position="242"/>
    </location>
</feature>
<accession>A0ABS6VS37</accession>
<sequence>MSPTRFFRMLLLRWHRRVGVVLLVFIVMLVVTGIAINHSTGWGFDKTFVQQNWLLNYYGIAAPELRSYRDHDNWLTQSDVKLYLNKTDIGRCDGKLLGAVKHNNLWFVLCEGRLQLLNHYGARLDDVSETLGLPKGATAIGATSDAVYVRAKAAIIQFDPDLLSFTEVDGDSSDIRWARPADAPDTLRQYWHSAHRGKGVSWERVLLDLHSGRLFGPVGVIVTDIAAVFLLLLALSGVWVWITKPGRWRN</sequence>
<dbReference type="Proteomes" id="UP001166291">
    <property type="component" value="Unassembled WGS sequence"/>
</dbReference>